<evidence type="ECO:0000313" key="2">
    <source>
        <dbReference type="Proteomes" id="UP000818029"/>
    </source>
</evidence>
<gene>
    <name evidence="3" type="primary">LOC107940448</name>
</gene>
<dbReference type="GeneID" id="107940448"/>
<reference evidence="2" key="1">
    <citation type="journal article" date="2020" name="Nat. Genet.">
        <title>Genomic diversifications of five Gossypium allopolyploid species and their impact on cotton improvement.</title>
        <authorList>
            <person name="Chen Z.J."/>
            <person name="Sreedasyam A."/>
            <person name="Ando A."/>
            <person name="Song Q."/>
            <person name="De Santiago L.M."/>
            <person name="Hulse-Kemp A.M."/>
            <person name="Ding M."/>
            <person name="Ye W."/>
            <person name="Kirkbride R.C."/>
            <person name="Jenkins J."/>
            <person name="Plott C."/>
            <person name="Lovell J."/>
            <person name="Lin Y.M."/>
            <person name="Vaughn R."/>
            <person name="Liu B."/>
            <person name="Simpson S."/>
            <person name="Scheffler B.E."/>
            <person name="Wen L."/>
            <person name="Saski C.A."/>
            <person name="Grover C.E."/>
            <person name="Hu G."/>
            <person name="Conover J.L."/>
            <person name="Carlson J.W."/>
            <person name="Shu S."/>
            <person name="Boston L.B."/>
            <person name="Williams M."/>
            <person name="Peterson D.G."/>
            <person name="McGee K."/>
            <person name="Jones D.C."/>
            <person name="Wendel J.F."/>
            <person name="Stelly D.M."/>
            <person name="Grimwood J."/>
            <person name="Schmutz J."/>
        </authorList>
    </citation>
    <scope>NUCLEOTIDE SEQUENCE [LARGE SCALE GENOMIC DNA]</scope>
    <source>
        <strain evidence="2">cv. TM-1</strain>
    </source>
</reference>
<evidence type="ECO:0000259" key="1">
    <source>
        <dbReference type="Pfam" id="PF03732"/>
    </source>
</evidence>
<name>A0A1U8MR85_GOSHI</name>
<dbReference type="OrthoDB" id="415724at2759"/>
<protein>
    <recommendedName>
        <fullName evidence="1">Retrotransposon gag domain-containing protein</fullName>
    </recommendedName>
</protein>
<dbReference type="Pfam" id="PF08284">
    <property type="entry name" value="RVP_2"/>
    <property type="match status" value="1"/>
</dbReference>
<dbReference type="AlphaFoldDB" id="A0A1U8MR85"/>
<dbReference type="SUPFAM" id="SSF56672">
    <property type="entry name" value="DNA/RNA polymerases"/>
    <property type="match status" value="1"/>
</dbReference>
<dbReference type="KEGG" id="ghi:107940448"/>
<evidence type="ECO:0000313" key="3">
    <source>
        <dbReference type="RefSeq" id="XP_016729366.1"/>
    </source>
</evidence>
<dbReference type="InterPro" id="IPR043502">
    <property type="entry name" value="DNA/RNA_pol_sf"/>
</dbReference>
<dbReference type="InterPro" id="IPR005162">
    <property type="entry name" value="Retrotrans_gag_dom"/>
</dbReference>
<dbReference type="CDD" id="cd00303">
    <property type="entry name" value="retropepsin_like"/>
    <property type="match status" value="1"/>
</dbReference>
<dbReference type="Proteomes" id="UP000818029">
    <property type="component" value="Chromosome D12"/>
</dbReference>
<accession>A0A1U8MR85</accession>
<dbReference type="RefSeq" id="XP_016729366.1">
    <property type="nucleotide sequence ID" value="XM_016873877.1"/>
</dbReference>
<feature type="domain" description="Retrotransposon gag" evidence="1">
    <location>
        <begin position="33"/>
        <end position="83"/>
    </location>
</feature>
<dbReference type="STRING" id="3635.A0A1U8MR85"/>
<dbReference type="InterPro" id="IPR050951">
    <property type="entry name" value="Retrovirus_Pol_polyprotein"/>
</dbReference>
<dbReference type="Gene3D" id="3.30.70.270">
    <property type="match status" value="2"/>
</dbReference>
<proteinExistence type="predicted"/>
<keyword evidence="2" id="KW-1185">Reference proteome</keyword>
<dbReference type="FunFam" id="3.30.70.270:FF:000020">
    <property type="entry name" value="Transposon Tf2-6 polyprotein-like Protein"/>
    <property type="match status" value="1"/>
</dbReference>
<reference evidence="3" key="2">
    <citation type="submission" date="2025-08" db="UniProtKB">
        <authorList>
            <consortium name="RefSeq"/>
        </authorList>
    </citation>
    <scope>IDENTIFICATION</scope>
</reference>
<dbReference type="PaxDb" id="3635-A0A1U8MR85"/>
<dbReference type="InterPro" id="IPR043128">
    <property type="entry name" value="Rev_trsase/Diguanyl_cyclase"/>
</dbReference>
<dbReference type="PANTHER" id="PTHR37984:SF5">
    <property type="entry name" value="PROTEIN NYNRIN-LIKE"/>
    <property type="match status" value="1"/>
</dbReference>
<organism evidence="2 3">
    <name type="scientific">Gossypium hirsutum</name>
    <name type="common">Upland cotton</name>
    <name type="synonym">Gossypium mexicanum</name>
    <dbReference type="NCBI Taxonomy" id="3635"/>
    <lineage>
        <taxon>Eukaryota</taxon>
        <taxon>Viridiplantae</taxon>
        <taxon>Streptophyta</taxon>
        <taxon>Embryophyta</taxon>
        <taxon>Tracheophyta</taxon>
        <taxon>Spermatophyta</taxon>
        <taxon>Magnoliopsida</taxon>
        <taxon>eudicotyledons</taxon>
        <taxon>Gunneridae</taxon>
        <taxon>Pentapetalae</taxon>
        <taxon>rosids</taxon>
        <taxon>malvids</taxon>
        <taxon>Malvales</taxon>
        <taxon>Malvaceae</taxon>
        <taxon>Malvoideae</taxon>
        <taxon>Gossypium</taxon>
    </lineage>
</organism>
<dbReference type="PANTHER" id="PTHR37984">
    <property type="entry name" value="PROTEIN CBG26694"/>
    <property type="match status" value="1"/>
</dbReference>
<sequence length="371" mass="42416">MNDIDCTLEQKLKGAVSLLRDEAYQWWLLIEEEKYVGTSYVDARRHEFMNLTKGDKSVAEYEAEFLRLSRYAQGMVASECEKCRAVQHPPRSHRPARGGNGSTRSYVASIVSKTMGISIERTSSEVIVLSSLGQFVRVSKLYRDVSLDVQGVVFLENLMELPFEELDLILGMDWLSTECEAYMAFISVSVYGDSFIGNNITVRDFLDVFFEKLLGLHSNQEVEFRIELLPSTALTEDEHDEQLRVVLQILRGKQLYVKLSKCELWLRDVTFLGHMFSAEGIRVDLKKIEIALDWKQTKNVSEIHSFLGLAGYYRCFVEGFSLIAAPLTKLLHKGIPFVWIDAQQASFEKLKSILIQAPVLIRPEFDKEFVV</sequence>
<dbReference type="Pfam" id="PF03732">
    <property type="entry name" value="Retrotrans_gag"/>
    <property type="match status" value="1"/>
</dbReference>